<feature type="domain" description="Response regulatory" evidence="7">
    <location>
        <begin position="3"/>
        <end position="116"/>
    </location>
</feature>
<comment type="caution">
    <text evidence="8">The sequence shown here is derived from an EMBL/GenBank/DDBJ whole genome shotgun (WGS) entry which is preliminary data.</text>
</comment>
<dbReference type="PATRIC" id="fig|28229.3.peg.2888"/>
<feature type="modified residue" description="4-aspartylphosphate" evidence="6">
    <location>
        <position position="52"/>
    </location>
</feature>
<dbReference type="EMBL" id="JQEC01000040">
    <property type="protein sequence ID" value="KGJ91687.1"/>
    <property type="molecule type" value="Genomic_DNA"/>
</dbReference>
<dbReference type="OrthoDB" id="9802186at2"/>
<dbReference type="AlphaFoldDB" id="A0A099KP64"/>
<name>A0A099KP64_COLPS</name>
<dbReference type="InterPro" id="IPR039420">
    <property type="entry name" value="WalR-like"/>
</dbReference>
<keyword evidence="2" id="KW-0902">Two-component regulatory system</keyword>
<dbReference type="GO" id="GO:0000976">
    <property type="term" value="F:transcription cis-regulatory region binding"/>
    <property type="evidence" value="ECO:0007669"/>
    <property type="project" value="TreeGrafter"/>
</dbReference>
<dbReference type="GO" id="GO:0005829">
    <property type="term" value="C:cytosol"/>
    <property type="evidence" value="ECO:0007669"/>
    <property type="project" value="TreeGrafter"/>
</dbReference>
<dbReference type="GO" id="GO:0006355">
    <property type="term" value="P:regulation of DNA-templated transcription"/>
    <property type="evidence" value="ECO:0007669"/>
    <property type="project" value="TreeGrafter"/>
</dbReference>
<reference evidence="8 9" key="1">
    <citation type="submission" date="2014-08" db="EMBL/GenBank/DDBJ databases">
        <title>Genomic and Phenotypic Diversity of Colwellia psychrerythraea strains from Disparate Marine Basins.</title>
        <authorList>
            <person name="Techtmann S.M."/>
            <person name="Stelling S.C."/>
            <person name="Utturkar S.M."/>
            <person name="Alshibli N."/>
            <person name="Harris A."/>
            <person name="Brown S.D."/>
            <person name="Hazen T.C."/>
        </authorList>
    </citation>
    <scope>NUCLEOTIDE SEQUENCE [LARGE SCALE GENOMIC DNA]</scope>
    <source>
        <strain evidence="8 9">GAB14E</strain>
    </source>
</reference>
<evidence type="ECO:0000256" key="1">
    <source>
        <dbReference type="ARBA" id="ARBA00022553"/>
    </source>
</evidence>
<dbReference type="InterPro" id="IPR011006">
    <property type="entry name" value="CheY-like_superfamily"/>
</dbReference>
<evidence type="ECO:0000313" key="9">
    <source>
        <dbReference type="Proteomes" id="UP000029868"/>
    </source>
</evidence>
<dbReference type="GO" id="GO:0000156">
    <property type="term" value="F:phosphorelay response regulator activity"/>
    <property type="evidence" value="ECO:0007669"/>
    <property type="project" value="TreeGrafter"/>
</dbReference>
<dbReference type="SUPFAM" id="SSF52172">
    <property type="entry name" value="CheY-like"/>
    <property type="match status" value="1"/>
</dbReference>
<keyword evidence="3" id="KW-0805">Transcription regulation</keyword>
<dbReference type="PANTHER" id="PTHR48111:SF1">
    <property type="entry name" value="TWO-COMPONENT RESPONSE REGULATOR ORR33"/>
    <property type="match status" value="1"/>
</dbReference>
<organism evidence="8 9">
    <name type="scientific">Colwellia psychrerythraea</name>
    <name type="common">Vibrio psychroerythus</name>
    <dbReference type="NCBI Taxonomy" id="28229"/>
    <lineage>
        <taxon>Bacteria</taxon>
        <taxon>Pseudomonadati</taxon>
        <taxon>Pseudomonadota</taxon>
        <taxon>Gammaproteobacteria</taxon>
        <taxon>Alteromonadales</taxon>
        <taxon>Colwelliaceae</taxon>
        <taxon>Colwellia</taxon>
    </lineage>
</organism>
<dbReference type="PANTHER" id="PTHR48111">
    <property type="entry name" value="REGULATOR OF RPOS"/>
    <property type="match status" value="1"/>
</dbReference>
<evidence type="ECO:0000256" key="3">
    <source>
        <dbReference type="ARBA" id="ARBA00023015"/>
    </source>
</evidence>
<evidence type="ECO:0000256" key="6">
    <source>
        <dbReference type="PROSITE-ProRule" id="PRU00169"/>
    </source>
</evidence>
<keyword evidence="5" id="KW-0804">Transcription</keyword>
<dbReference type="Gene3D" id="3.40.50.2300">
    <property type="match status" value="1"/>
</dbReference>
<accession>A0A099KP64</accession>
<evidence type="ECO:0000256" key="2">
    <source>
        <dbReference type="ARBA" id="ARBA00023012"/>
    </source>
</evidence>
<gene>
    <name evidence="8" type="ORF">GAB14E_3169</name>
</gene>
<dbReference type="RefSeq" id="WP_052093772.1">
    <property type="nucleotide sequence ID" value="NZ_JQEC01000040.1"/>
</dbReference>
<dbReference type="SMART" id="SM00448">
    <property type="entry name" value="REC"/>
    <property type="match status" value="1"/>
</dbReference>
<protein>
    <submittedName>
        <fullName evidence="8">Response regulator receiver protein</fullName>
    </submittedName>
</protein>
<sequence>MNHILIIEDDIEIIKPLTLLLEAKDFVVSSCERGDLAVGLVKENLPDIVLLDLSLPYLSGAEVCKQIRIFSDLPIIIITANKSTKSVIELYSLDIDDILYKPFSIKELYLRINSVMKRCM</sequence>
<evidence type="ECO:0000259" key="7">
    <source>
        <dbReference type="PROSITE" id="PS50110"/>
    </source>
</evidence>
<keyword evidence="1 6" id="KW-0597">Phosphoprotein</keyword>
<dbReference type="InterPro" id="IPR001789">
    <property type="entry name" value="Sig_transdc_resp-reg_receiver"/>
</dbReference>
<proteinExistence type="predicted"/>
<evidence type="ECO:0000313" key="8">
    <source>
        <dbReference type="EMBL" id="KGJ91687.1"/>
    </source>
</evidence>
<evidence type="ECO:0000256" key="5">
    <source>
        <dbReference type="ARBA" id="ARBA00023163"/>
    </source>
</evidence>
<dbReference type="Proteomes" id="UP000029868">
    <property type="component" value="Unassembled WGS sequence"/>
</dbReference>
<dbReference type="Pfam" id="PF00072">
    <property type="entry name" value="Response_reg"/>
    <property type="match status" value="1"/>
</dbReference>
<keyword evidence="4" id="KW-0238">DNA-binding</keyword>
<evidence type="ECO:0000256" key="4">
    <source>
        <dbReference type="ARBA" id="ARBA00023125"/>
    </source>
</evidence>
<dbReference type="GO" id="GO:0032993">
    <property type="term" value="C:protein-DNA complex"/>
    <property type="evidence" value="ECO:0007669"/>
    <property type="project" value="TreeGrafter"/>
</dbReference>
<dbReference type="PROSITE" id="PS50110">
    <property type="entry name" value="RESPONSE_REGULATORY"/>
    <property type="match status" value="1"/>
</dbReference>